<protein>
    <submittedName>
        <fullName evidence="3">Uncharacterized protein</fullName>
    </submittedName>
</protein>
<feature type="region of interest" description="Disordered" evidence="1">
    <location>
        <begin position="1"/>
        <end position="40"/>
    </location>
</feature>
<sequence>MDVFTAPSLQTPTNSTPRSPFSKMPHRSPPSQSPKGSTRGNSYLPNVLTAFLPSDDRVLVLGLVALWNFSEPWSTMVLTLDYLRTLSQRDKDHGFHKRRYLIPASIVVLTSLATVTASLVILAPVLVLFFGALVFLLGSFKRGTSGQGVLSTRTAALRAMQMLRMYEKVWPQVRWLGRDNVNCGFPTQLFS</sequence>
<evidence type="ECO:0000313" key="3">
    <source>
        <dbReference type="EMBL" id="KAJ2894873.1"/>
    </source>
</evidence>
<dbReference type="AlphaFoldDB" id="A0AAD5RIS6"/>
<reference evidence="3" key="1">
    <citation type="submission" date="2022-07" db="EMBL/GenBank/DDBJ databases">
        <title>Draft genome sequence of Zalerion maritima ATCC 34329, a (micro)plastics degrading marine fungus.</title>
        <authorList>
            <person name="Paco A."/>
            <person name="Goncalves M.F.M."/>
            <person name="Rocha-Santos T.A.P."/>
            <person name="Alves A."/>
        </authorList>
    </citation>
    <scope>NUCLEOTIDE SEQUENCE</scope>
    <source>
        <strain evidence="3">ATCC 34329</strain>
    </source>
</reference>
<keyword evidence="2" id="KW-0812">Transmembrane</keyword>
<name>A0AAD5RIS6_9PEZI</name>
<evidence type="ECO:0000256" key="1">
    <source>
        <dbReference type="SAM" id="MobiDB-lite"/>
    </source>
</evidence>
<evidence type="ECO:0000256" key="2">
    <source>
        <dbReference type="SAM" id="Phobius"/>
    </source>
</evidence>
<feature type="compositionally biased region" description="Polar residues" evidence="1">
    <location>
        <begin position="7"/>
        <end position="19"/>
    </location>
</feature>
<feature type="transmembrane region" description="Helical" evidence="2">
    <location>
        <begin position="58"/>
        <end position="83"/>
    </location>
</feature>
<feature type="transmembrane region" description="Helical" evidence="2">
    <location>
        <begin position="104"/>
        <end position="137"/>
    </location>
</feature>
<organism evidence="3 4">
    <name type="scientific">Zalerion maritima</name>
    <dbReference type="NCBI Taxonomy" id="339359"/>
    <lineage>
        <taxon>Eukaryota</taxon>
        <taxon>Fungi</taxon>
        <taxon>Dikarya</taxon>
        <taxon>Ascomycota</taxon>
        <taxon>Pezizomycotina</taxon>
        <taxon>Sordariomycetes</taxon>
        <taxon>Lulworthiomycetidae</taxon>
        <taxon>Lulworthiales</taxon>
        <taxon>Lulworthiaceae</taxon>
        <taxon>Zalerion</taxon>
    </lineage>
</organism>
<comment type="caution">
    <text evidence="3">The sequence shown here is derived from an EMBL/GenBank/DDBJ whole genome shotgun (WGS) entry which is preliminary data.</text>
</comment>
<dbReference type="EMBL" id="JAKWBI020000449">
    <property type="protein sequence ID" value="KAJ2894873.1"/>
    <property type="molecule type" value="Genomic_DNA"/>
</dbReference>
<gene>
    <name evidence="3" type="ORF">MKZ38_007122</name>
</gene>
<keyword evidence="2" id="KW-1133">Transmembrane helix</keyword>
<dbReference type="Proteomes" id="UP001201980">
    <property type="component" value="Unassembled WGS sequence"/>
</dbReference>
<keyword evidence="2" id="KW-0472">Membrane</keyword>
<keyword evidence="4" id="KW-1185">Reference proteome</keyword>
<proteinExistence type="predicted"/>
<evidence type="ECO:0000313" key="4">
    <source>
        <dbReference type="Proteomes" id="UP001201980"/>
    </source>
</evidence>
<accession>A0AAD5RIS6</accession>